<dbReference type="CDD" id="cd14688">
    <property type="entry name" value="bZIP_YAP"/>
    <property type="match status" value="1"/>
</dbReference>
<dbReference type="EMBL" id="VBQZ03000017">
    <property type="protein sequence ID" value="MXQ83511.1"/>
    <property type="molecule type" value="Genomic_DNA"/>
</dbReference>
<evidence type="ECO:0000256" key="3">
    <source>
        <dbReference type="ARBA" id="ARBA00022490"/>
    </source>
</evidence>
<evidence type="ECO:0000259" key="9">
    <source>
        <dbReference type="Pfam" id="PF22544"/>
    </source>
</evidence>
<evidence type="ECO:0000259" key="10">
    <source>
        <dbReference type="Pfam" id="PF24816"/>
    </source>
</evidence>
<evidence type="ECO:0000256" key="1">
    <source>
        <dbReference type="ARBA" id="ARBA00004230"/>
    </source>
</evidence>
<evidence type="ECO:0000259" key="8">
    <source>
        <dbReference type="Pfam" id="PF17213"/>
    </source>
</evidence>
<feature type="compositionally biased region" description="Basic and acidic residues" evidence="7">
    <location>
        <begin position="2323"/>
        <end position="2340"/>
    </location>
</feature>
<name>A0A6B0R3P9_9CETA</name>
<dbReference type="PANTHER" id="PTHR23053:SF0">
    <property type="entry name" value="HYDROCEPHALUS-INDUCING PROTEIN HOMOLOG"/>
    <property type="match status" value="1"/>
</dbReference>
<comment type="subcellular location">
    <subcellularLocation>
        <location evidence="1">Cell projection</location>
        <location evidence="1">Cilium</location>
        <location evidence="1">Flagellum</location>
    </subcellularLocation>
    <subcellularLocation>
        <location evidence="2">Cytoplasm</location>
    </subcellularLocation>
</comment>
<dbReference type="Proteomes" id="UP000322234">
    <property type="component" value="Unassembled WGS sequence"/>
</dbReference>
<feature type="domain" description="CFAP65-like ninth Ig-like" evidence="10">
    <location>
        <begin position="1685"/>
        <end position="1796"/>
    </location>
</feature>
<dbReference type="GO" id="GO:0003341">
    <property type="term" value="P:cilium movement"/>
    <property type="evidence" value="ECO:0007669"/>
    <property type="project" value="TreeGrafter"/>
</dbReference>
<comment type="caution">
    <text evidence="11">The sequence shown here is derived from an EMBL/GenBank/DDBJ whole genome shotgun (WGS) entry which is preliminary data.</text>
</comment>
<dbReference type="Pfam" id="PF14874">
    <property type="entry name" value="PapD-like"/>
    <property type="match status" value="2"/>
</dbReference>
<feature type="region of interest" description="Disordered" evidence="7">
    <location>
        <begin position="2136"/>
        <end position="2175"/>
    </location>
</feature>
<feature type="region of interest" description="Disordered" evidence="7">
    <location>
        <begin position="2538"/>
        <end position="2585"/>
    </location>
</feature>
<feature type="compositionally biased region" description="Polar residues" evidence="7">
    <location>
        <begin position="1918"/>
        <end position="1934"/>
    </location>
</feature>
<feature type="domain" description="HYDIN/VesB/CFA65-like Ig-like" evidence="9">
    <location>
        <begin position="198"/>
        <end position="291"/>
    </location>
</feature>
<feature type="compositionally biased region" description="Polar residues" evidence="7">
    <location>
        <begin position="2154"/>
        <end position="2175"/>
    </location>
</feature>
<gene>
    <name evidence="11" type="ORF">E5288_WYG014503</name>
</gene>
<feature type="domain" description="HYDIN/VesB/CFA65-like Ig-like" evidence="9">
    <location>
        <begin position="4410"/>
        <end position="4505"/>
    </location>
</feature>
<dbReference type="InterPro" id="IPR033305">
    <property type="entry name" value="Hydin-like"/>
</dbReference>
<evidence type="ECO:0000256" key="5">
    <source>
        <dbReference type="ARBA" id="ARBA00023069"/>
    </source>
</evidence>
<feature type="compositionally biased region" description="Basic and acidic residues" evidence="7">
    <location>
        <begin position="2257"/>
        <end position="2281"/>
    </location>
</feature>
<accession>A0A6B0R3P9</accession>
<evidence type="ECO:0000256" key="7">
    <source>
        <dbReference type="SAM" id="MobiDB-lite"/>
    </source>
</evidence>
<dbReference type="InterPro" id="IPR033768">
    <property type="entry name" value="Hydin_ADK"/>
</dbReference>
<feature type="domain" description="HYDIN/VesB/CFA65-like Ig-like" evidence="9">
    <location>
        <begin position="452"/>
        <end position="552"/>
    </location>
</feature>
<dbReference type="Gene3D" id="3.40.50.300">
    <property type="entry name" value="P-loop containing nucleotide triphosphate hydrolases"/>
    <property type="match status" value="1"/>
</dbReference>
<keyword evidence="3" id="KW-0963">Cytoplasm</keyword>
<dbReference type="Pfam" id="PF22544">
    <property type="entry name" value="HYDIN_VesB_CFA65-like_Ig"/>
    <property type="match status" value="3"/>
</dbReference>
<dbReference type="PANTHER" id="PTHR23053">
    <property type="entry name" value="DLEC1 DELETED IN LUNG AND ESOPHAGEAL CANCER 1"/>
    <property type="match status" value="1"/>
</dbReference>
<dbReference type="Pfam" id="PF24816">
    <property type="entry name" value="Ig_CFAP65__9th"/>
    <property type="match status" value="1"/>
</dbReference>
<dbReference type="InterPro" id="IPR053879">
    <property type="entry name" value="HYDIN_VesB_CFA65-like_Ig"/>
</dbReference>
<reference evidence="11" key="1">
    <citation type="submission" date="2019-10" db="EMBL/GenBank/DDBJ databases">
        <title>The sequence and de novo assembly of the wild yak genome.</title>
        <authorList>
            <person name="Liu Y."/>
        </authorList>
    </citation>
    <scope>NUCLEOTIDE SEQUENCE [LARGE SCALE GENOMIC DNA]</scope>
    <source>
        <strain evidence="11">WY2019</strain>
    </source>
</reference>
<keyword evidence="12" id="KW-1185">Reference proteome</keyword>
<dbReference type="InterPro" id="IPR027417">
    <property type="entry name" value="P-loop_NTPase"/>
</dbReference>
<dbReference type="Pfam" id="PF17213">
    <property type="entry name" value="Hydin_ADK"/>
    <property type="match status" value="1"/>
</dbReference>
<feature type="region of interest" description="Disordered" evidence="7">
    <location>
        <begin position="2257"/>
        <end position="2290"/>
    </location>
</feature>
<feature type="region of interest" description="Disordered" evidence="7">
    <location>
        <begin position="2323"/>
        <end position="2365"/>
    </location>
</feature>
<feature type="region of interest" description="Disordered" evidence="7">
    <location>
        <begin position="1906"/>
        <end position="1934"/>
    </location>
</feature>
<keyword evidence="4" id="KW-0282">Flagellum</keyword>
<keyword evidence="6" id="KW-0966">Cell projection</keyword>
<protein>
    <recommendedName>
        <fullName evidence="13">Hydrocephalus-inducing protein-like protein</fullName>
    </recommendedName>
</protein>
<evidence type="ECO:0000313" key="12">
    <source>
        <dbReference type="Proteomes" id="UP000322234"/>
    </source>
</evidence>
<dbReference type="InterPro" id="IPR056344">
    <property type="entry name" value="Ig_CFAP65-like_9th"/>
</dbReference>
<dbReference type="InterPro" id="IPR013783">
    <property type="entry name" value="Ig-like_fold"/>
</dbReference>
<evidence type="ECO:0008006" key="13">
    <source>
        <dbReference type="Google" id="ProtNLM"/>
    </source>
</evidence>
<proteinExistence type="predicted"/>
<feature type="domain" description="Hydin adenylate kinase-like" evidence="8">
    <location>
        <begin position="2018"/>
        <end position="2216"/>
    </location>
</feature>
<evidence type="ECO:0000256" key="6">
    <source>
        <dbReference type="ARBA" id="ARBA00023273"/>
    </source>
</evidence>
<organism evidence="11 12">
    <name type="scientific">Bos mutus</name>
    <name type="common">wild yak</name>
    <dbReference type="NCBI Taxonomy" id="72004"/>
    <lineage>
        <taxon>Eukaryota</taxon>
        <taxon>Metazoa</taxon>
        <taxon>Chordata</taxon>
        <taxon>Craniata</taxon>
        <taxon>Vertebrata</taxon>
        <taxon>Euteleostomi</taxon>
        <taxon>Mammalia</taxon>
        <taxon>Eutheria</taxon>
        <taxon>Laurasiatheria</taxon>
        <taxon>Artiodactyla</taxon>
        <taxon>Ruminantia</taxon>
        <taxon>Pecora</taxon>
        <taxon>Bovidae</taxon>
        <taxon>Bovinae</taxon>
        <taxon>Bos</taxon>
    </lineage>
</organism>
<feature type="compositionally biased region" description="Polar residues" evidence="7">
    <location>
        <begin position="2541"/>
        <end position="2552"/>
    </location>
</feature>
<dbReference type="Gene3D" id="2.60.40.10">
    <property type="entry name" value="Immunoglobulins"/>
    <property type="match status" value="23"/>
</dbReference>
<dbReference type="GO" id="GO:0005930">
    <property type="term" value="C:axoneme"/>
    <property type="evidence" value="ECO:0007669"/>
    <property type="project" value="TreeGrafter"/>
</dbReference>
<keyword evidence="5" id="KW-0969">Cilium</keyword>
<evidence type="ECO:0000313" key="11">
    <source>
        <dbReference type="EMBL" id="MXQ83511.1"/>
    </source>
</evidence>
<evidence type="ECO:0000256" key="4">
    <source>
        <dbReference type="ARBA" id="ARBA00022846"/>
    </source>
</evidence>
<dbReference type="GO" id="GO:1904158">
    <property type="term" value="P:axonemal central apparatus assembly"/>
    <property type="evidence" value="ECO:0007669"/>
    <property type="project" value="TreeGrafter"/>
</dbReference>
<evidence type="ECO:0000256" key="2">
    <source>
        <dbReference type="ARBA" id="ARBA00004496"/>
    </source>
</evidence>
<sequence length="5004" mass="561907">MTSRSIEESMGAVHMGLVRTLKGFQSKILPPMSPKVVAEDEVNQMLTPSEFLKEMSLTTEQRLANTRVMCRPQIIQLLDMRETTHQKFPGIDLDQALFQPFPSEIIFQNYTPCEVYEVPLVLRNTDTIPRMVKVVEESSPYFKVISPKDISHKVAPGVPSVFRILFTPEENKDYAHMLTCVTEREKFIVPIKARGARAIIDFPDKLNFSTCPVKYSTQKILLVRNIGNKDSVFHIKTHRPFSVEPSVGTLNVGESMQLEVDFEPQTVGNHSERLIVHYDTGEKVFISLYGAAVDMNIRLDKNSLILEKTYISLANQRTVTIHNHSSIIAHFQWKIFATQEEEDQEKYRRIGDSDRTPRTRGFVIQTMSFNHRIATVPPLKVRKEKPFLPKNFMLPHSIETPVEGDVWPNSSAEITVYFNPREAKLYQQTIYCDISGREIRLPLRIKGEGMGPKIHFNFELLDIGKVFVGSVHCYEAVLSNKGSIDALFNVIPPVSPLGACFVFSPKEGIIEPSGVQAVQISFSSAILGHFEEEFLVSVNGSPEPVKLTIRGCVIGPTFHFNVPALHFGDVSFGFPHTLICSLNNTSLVPMTFKLRVPGDGVGQQSISSCEQYSDNQKPFWNKDELPVIRPKEFTITPSCGTIRSQGFAAIRVTLCSNTVQKYELALVVDVEGIGEEVLALLITASRCIVPNLHVVNTEVDFGRCFLKYPYKKTIQLVNDDNLPGCYRVYQDVPAVLLSSPTPCGIIPPHSTVHIPLTLETQVPGEYRSTVYISTFGSQDPPMVCHLKSIGEGPVIYVHPSQVDFGNIYVLKDSLRVLKLSNQSFIPALFKARMAHKKSLWTIEPKEGMVPPESDVELTLTANLNDILTFKDTIVLDVEDSNTYRIPVQASGVGSTIVSDKPFAPELNLGAHFSLDTYYYHFKLTNKGRRAQQLFWMNEDFCPKEKLSKKKLAKEDRAKSQPRVQCCPAPREPHGPVFQLHPVRMELSPGQTIDVILEGYSSTPRVVKEKLVCHTIIGTQKGKSLVMTVSIICEFVAPFIQLSTKQLVYRLEKKPNTILEPEYQPLAIKNISTLPVNLLLSTGGPFFICETDKSLLPSTPEPVKLEVGEVKDLLVRFDPSYKNDLNNWVAEEVLAIKYVEHPQVDILHLRGEVNYPNLTFETMELDFGCILNDTEVIRYVMITNCSPLVVKFRWFFLVDDEENQIRFALSQGESTPVTLASGSSAAVPAIESPEIDLSDFVKTIIVDEDVGCEERENKKAQVPPLAISDGSRMNSAETERIEVNQSHREFQESPWSFERDEMFSIGVEEVFDILPLYGVLRPHSSHQISFTFYGHCDIIAQAKALCEVEGGPTYEIILRGEASLVNYSFDTKDINYGLQLFDLVTEKEITLKNTGKVGFEFRVLTDPQSSADNLLPGVPLIQPLSGFISSHKEQVLKVYYLPGVPEIFQRSFQIQIAHLDPENITLSGEGIFPRICLDLPRNLKGCEKYEIFLNQARKNLEKEYNKCETLYHLETPEETVPDDDSSELNAHLQMEVERLIVQDYAIEHQKSIVPASMDDFYHRSRRKPIKVQLPEYILDFGYIILGDVQTHIIKITNTSHFPVSFHAEKRVLHDTGFSIELDRVKNLPYCETETFEVRFDTQGGNVSVGNKEVILPIKVVGGPPVHICLQAKVTVPSMTLSCGKVEFATIQCGQCLVETIQLSNHLQVPCEWFVQSHKQVVSKLEKHMPKYLRRKLCAELKPKTRIFEIQPTSGVLDPGERSNVQVKFMPKEEKVYNQTLVFQIAQSAQKITLLVEGQGLEPRLEFSPSVLELGPLLPYAAGDEAEVVVKNPCSFPIEFYSLEFDQQYLVEEKILRTLKGYDSYNSLLLPPRLPGEKLPPEVYEYFREIKRSKEEQMKVKYLETLAQENAEEDDGPLSEQGTSASTKRTSLSRGISVTSNLEERHIPMVESKTYPEEEEDEESLEKLMLQTDKIQSTDSHSAEEVGEVENNPVSKAIARYLGIDISAEGRMAKNRKGIAIIIHGTPLSGKSATAVNMARYYSAACLNLDSVMLEAISDSNNVAGIRARELCIRAAIEQSMKEEESAQEAAAASQNAMGQLRLSNETLGKLTSECTLVTPEVKPTKPVRGSVLLTKGKAESHGSGSQKQHHQHSSETPQVSSSPLPSGPTQRRLSVSASVGGDTGLVSCVLPEELFTQILVDRIQLSDCYRGVVFDSLETLFARNAATALLCLLKAIGNREHIYVINMAQDYAAMKAQEKAKNEQEEHKRREAQKREKERLQSMDEEEYDALTEEEKITFNREVQQALRERKRRSLERLAKEMQEKKLQQELERQKEEDELKRKNKKPKQGPVKEEPSTKKSQIPSRQILTFSKLEVKIDAVERKVSVREQEQEDSEGDLPKDTDKNVAQKFKTFELTLKDIQNILTYWDRKQGVLLHHIGAEDMSHEDGADQRQTPDSEGSSWKQALENERLPKGEQILDILGLGSSGPPIPPPALYSIISYPVKRQPLAMTEILKHFVFITPPSEDFSLIEEKREVEAETELSTTPGSSKVNGETYPPDLGKTSHGPSMWPKIEPGPRETQKEKRRMAFNRKGLSAGTSGTIAPLSDVEQNNLSGQHSQEKFTRLNHFRWIVPANGEVTLRLHFCSNDLGIFDQTFNFEILGTHRQYQLYCRGVCTYPYICQDPKVVFPQRKMEMKANEVIFKKYIVSTERFHFGPLLCGKSRDKYKSSLFPGNMETLTILNSSPMVVEVYFCFQNDIKANTYFLEPINMILKPNEKQMLNVWAYPTAVGVFEDSIVCCIKENPEPAVFKLSCQGVRPELELDPRQLHFDRLLLHRKDSKAVLLRNITLLPLAWRITSLEHLGEDFTVSTMQGIIAAKSEYSLQVQFQPSKPVNVKKAIRLEVLDADNLVGVVQIENILIFAESYDVALDITFPKGAEGGLDLGIVKVMDEVKQPLQLKNRGKYEIMFSFSVDSLGLSATNISSMITVQPRKGSLTTTEKPTNVQVLFHAKKEVKIENQPVLRCQIIEPNISEGGEIIASIPIKFSVTAVFSKYNISPSSIINFGALIYGTRKSAFFTIENQGMIDFKYALYRLTGDSPLHQKKVATHVRHARSRESESFYKTGPSKTTKFSDSVQKDMNVTSQARFTHGMFTVYPGFGTIPSGGMQVITVDCVADPVGRCEEFIAIDISDRDPRDQPAGIPYSLLAEACQPAFVTDNNGLIFEEHQLCSSANLNSILQTIESGGLYVEDENKFIFCNVLVGHQAKARFKICNVGKIACDVNLVVKPISSKVFARITDIFEVEPNKMCVASRSHAFATVSFTPQTMQTYQCIFEATLDGLPSTLAKNRSLVFDIVGEGNLPRVTVVRPVLYNQYGNLLLLFKRLLLGRSETLPLILKNSGAIPAKLHVDLQDQLGVFSLKGKPSTSYIYITEENKPQAKAKKAHTASLVVPPGEVAEFDVVFHSKKVGRMAGTLHLSVINNQYEDTVIHIAGEGYEDDITLDNIRGLVASSSQDSSDISEANEESTMEDLAAALMNHIQFGDCHIGTSYNVSFTITNHSQANVIRFEWPLLATVSFSPQMGHLHPGCAKDVVVTMKSDVPINLKKMGVKCKVSKIMFPLPADQVPDWDDRMRTVKWVDVPRNTPGTFTTKRKVIETDPEPAYSVLEENYRELQLQISAHVNFASYKCQTTDVHFKETLVYQTRVFEFELINSGKVQLEFNWISEETAKAVSFAMPDNQGFSQKDQLSQATLHTLSTVDSALDHWNETSLPPFSVEPISGIVPVGKTQKLKVKFSPLEVGDFESNLFCQIPNLPPGEHGPVLSAKGRSSLPICHFDLKDSDYIIGHRRNPDLRGPSGGALDPNTRVIDPSLTLCCRFFPLGRAFTILNPTSSAYAFSWVSEEIESLQNPPAFTCLTEKGLILPEKKAEVVFQFTPSHLDISEAFWTFLIPEHNITVPFLLVGKATDPLINLDKSHINFSCLLIGREARETVKIINKEEQEFHFAFQDTSRYSEAFSNSLVVCPMEGWVPPLSRFPIDIFFTPKKEGDVNFNLICNVKKKAHPLTLNVKAEGYSVNVEVKCKDRNGSVTLLTPNQTTIVNFYEVELNECVQCEFSFINTGKFNFSFQAELSGPRSLLQYLEFSPTDGSVDVGQSAHASLSFRPLKKCVLKGLELKIKISHGPTFTCTISGFAVSPAVHFSFTSYNFGTCFIYQAGMPPYKQTLLVTNKEETAMSLDCLYTNTSHLEVNFRVDVIKPGKTLEIPIIFYPRETISYRELIPFEINGLSQQVVEIKGKGTEMKILVLDPANKILKLGAILPGQVVKKMVSIMNNSQAQLTFNLSVMFSAELQETKVITLSPFRNITLKPKEVQKLEVTFAPLKRVPPFSEEVFMECMGLLRPLFLISGCCQALEISLDQEHLPFGPVVCQTQATRRILMLNTGDVGARFKWDTKKLEPLFSISPEEGYITAGMEVSFEVTYHPTEVGKEILHKNLLCFIQGGSPLSLTLSGVCVGPPSVKEVVNFTCQVRSKHTQTIMLSNRSNQTWNLHPIIEGEHWEGPEFITLEPHQQNKPYEITYRPRSMNVESRKHQGTLFFPLPDGTGWLYMLHGTSELPKAVANIYREVPCKTPYTELLPVTNWLNKPQRFRVIVEILKPEKPDLSVTLKGLDYIDVLSSSKKDYKLNFFSYKEGLYTAKVIFRNEVTNEFLYYTLSFRVIPSGVIKTIEMVSPVRQSTSAFIKVENPLPYMVTFSTECRMPDISLPSQFVVPANSEGTFTFEFQPLKAGETFGKLTLHNSELGYYPYELNLKALPALPEKPVHFQAVLGSGQSIFAKFTNYTRQKTEYYCRTDCPDFHTEKVIYAAPGAQGGTEVSVEVYFEPSHLGESKGILTLSSLAGGEYTIPLFGVALAPKPQGPFLIRAGYSIVIPFKNVFYRPVTFSFIVENNAFSIRATDSVKPKKINNITVYFEGNPSGSKTPITSKLIVTCPPGEGNDTAIKWVYYLKGITP</sequence>
<dbReference type="GO" id="GO:0031514">
    <property type="term" value="C:motile cilium"/>
    <property type="evidence" value="ECO:0007669"/>
    <property type="project" value="UniProtKB-SubCell"/>
</dbReference>